<keyword evidence="3" id="KW-1185">Reference proteome</keyword>
<dbReference type="PROSITE" id="PS51186">
    <property type="entry name" value="GNAT"/>
    <property type="match status" value="1"/>
</dbReference>
<organism evidence="2 3">
    <name type="scientific">Staphylococcus marylandisciuri</name>
    <dbReference type="NCBI Taxonomy" id="2981529"/>
    <lineage>
        <taxon>Bacteria</taxon>
        <taxon>Bacillati</taxon>
        <taxon>Bacillota</taxon>
        <taxon>Bacilli</taxon>
        <taxon>Bacillales</taxon>
        <taxon>Staphylococcaceae</taxon>
        <taxon>Staphylococcus</taxon>
    </lineage>
</organism>
<protein>
    <submittedName>
        <fullName evidence="2">GNAT family N-acetyltransferase</fullName>
    </submittedName>
</protein>
<sequence>MFEKLDVIDSAPFDLLLLANPSKELLLKHLESGECFVYKNNFEVLGCYILKEINKNRVELLDIAVRENKQGLGIGKKMLSHLFNYVKKSGYTEIIVGTGNSSIGQIAFYQKAGFRMFEIDFNFFERNYSKDIYENGILCRDMIRFLKRV</sequence>
<dbReference type="Gene3D" id="3.40.630.30">
    <property type="match status" value="1"/>
</dbReference>
<dbReference type="EMBL" id="JAOPKZ010000027">
    <property type="protein sequence ID" value="MCU5747134.1"/>
    <property type="molecule type" value="Genomic_DNA"/>
</dbReference>
<evidence type="ECO:0000313" key="3">
    <source>
        <dbReference type="Proteomes" id="UP001209553"/>
    </source>
</evidence>
<dbReference type="CDD" id="cd04301">
    <property type="entry name" value="NAT_SF"/>
    <property type="match status" value="1"/>
</dbReference>
<dbReference type="InterPro" id="IPR000182">
    <property type="entry name" value="GNAT_dom"/>
</dbReference>
<comment type="caution">
    <text evidence="2">The sequence shown here is derived from an EMBL/GenBank/DDBJ whole genome shotgun (WGS) entry which is preliminary data.</text>
</comment>
<evidence type="ECO:0000313" key="2">
    <source>
        <dbReference type="EMBL" id="MCU5747134.1"/>
    </source>
</evidence>
<name>A0ABT2QT24_9STAP</name>
<gene>
    <name evidence="2" type="ORF">N9R04_10740</name>
</gene>
<evidence type="ECO:0000259" key="1">
    <source>
        <dbReference type="PROSITE" id="PS51186"/>
    </source>
</evidence>
<accession>A0ABT2QT24</accession>
<dbReference type="InterPro" id="IPR016181">
    <property type="entry name" value="Acyl_CoA_acyltransferase"/>
</dbReference>
<feature type="domain" description="N-acetyltransferase" evidence="1">
    <location>
        <begin position="1"/>
        <end position="133"/>
    </location>
</feature>
<reference evidence="2 3" key="1">
    <citation type="journal article" date="2023" name="Int. J. Syst. Evol. Microbiol.">
        <title>Streptococcus sciuri sp. nov., Staphylococcus marylandisciuri sp. nov. and Staphylococcus americanisciuri sp. nov., isolated from faeces of eastern grey squirrel (Sciurus carolinensis).</title>
        <authorList>
            <person name="Volokhov D.V."/>
            <person name="Zagorodnyaya T.A."/>
            <person name="Furtak V.A."/>
            <person name="Nattanmai G."/>
            <person name="Randall L."/>
            <person name="Jose S."/>
            <person name="Gao Y."/>
            <person name="Eisenberg T."/>
            <person name="Delmonte P."/>
            <person name="Blom J."/>
            <person name="Mitchell K.K."/>
        </authorList>
    </citation>
    <scope>NUCLEOTIDE SEQUENCE [LARGE SCALE GENOMIC DNA]</scope>
    <source>
        <strain evidence="2 3">SQ8-PEA</strain>
    </source>
</reference>
<proteinExistence type="predicted"/>
<dbReference type="Pfam" id="PF00583">
    <property type="entry name" value="Acetyltransf_1"/>
    <property type="match status" value="1"/>
</dbReference>
<dbReference type="SUPFAM" id="SSF55729">
    <property type="entry name" value="Acyl-CoA N-acyltransferases (Nat)"/>
    <property type="match status" value="1"/>
</dbReference>
<dbReference type="Proteomes" id="UP001209553">
    <property type="component" value="Unassembled WGS sequence"/>
</dbReference>